<reference evidence="1" key="1">
    <citation type="submission" date="2014-11" db="EMBL/GenBank/DDBJ databases">
        <authorList>
            <person name="Amaro Gonzalez C."/>
        </authorList>
    </citation>
    <scope>NUCLEOTIDE SEQUENCE</scope>
</reference>
<proteinExistence type="predicted"/>
<sequence>MCGSFLYFGARHPKAGDSTHRNVLITADSSNLKNDGLKMKDHYVYNPAVCSEADEQRERVLFGFD</sequence>
<accession>A0A0E9WYC0</accession>
<reference evidence="1" key="2">
    <citation type="journal article" date="2015" name="Fish Shellfish Immunol.">
        <title>Early steps in the European eel (Anguilla anguilla)-Vibrio vulnificus interaction in the gills: Role of the RtxA13 toxin.</title>
        <authorList>
            <person name="Callol A."/>
            <person name="Pajuelo D."/>
            <person name="Ebbesson L."/>
            <person name="Teles M."/>
            <person name="MacKenzie S."/>
            <person name="Amaro C."/>
        </authorList>
    </citation>
    <scope>NUCLEOTIDE SEQUENCE</scope>
</reference>
<dbReference type="AlphaFoldDB" id="A0A0E9WYC0"/>
<name>A0A0E9WYC0_ANGAN</name>
<dbReference type="EMBL" id="GBXM01013253">
    <property type="protein sequence ID" value="JAH95324.1"/>
    <property type="molecule type" value="Transcribed_RNA"/>
</dbReference>
<organism evidence="1">
    <name type="scientific">Anguilla anguilla</name>
    <name type="common">European freshwater eel</name>
    <name type="synonym">Muraena anguilla</name>
    <dbReference type="NCBI Taxonomy" id="7936"/>
    <lineage>
        <taxon>Eukaryota</taxon>
        <taxon>Metazoa</taxon>
        <taxon>Chordata</taxon>
        <taxon>Craniata</taxon>
        <taxon>Vertebrata</taxon>
        <taxon>Euteleostomi</taxon>
        <taxon>Actinopterygii</taxon>
        <taxon>Neopterygii</taxon>
        <taxon>Teleostei</taxon>
        <taxon>Anguilliformes</taxon>
        <taxon>Anguillidae</taxon>
        <taxon>Anguilla</taxon>
    </lineage>
</organism>
<protein>
    <submittedName>
        <fullName evidence="1">Uncharacterized protein</fullName>
    </submittedName>
</protein>
<evidence type="ECO:0000313" key="1">
    <source>
        <dbReference type="EMBL" id="JAH95324.1"/>
    </source>
</evidence>